<evidence type="ECO:0000256" key="13">
    <source>
        <dbReference type="SAM" id="MobiDB-lite"/>
    </source>
</evidence>
<dbReference type="PANTHER" id="PTHR11139:SF71">
    <property type="entry name" value="SERINE_THREONINE-PROTEIN KINASE SMG1"/>
    <property type="match status" value="1"/>
</dbReference>
<keyword evidence="10" id="KW-0804">Transcription</keyword>
<dbReference type="GO" id="GO:0005634">
    <property type="term" value="C:nucleus"/>
    <property type="evidence" value="ECO:0007669"/>
    <property type="project" value="UniProtKB-SubCell"/>
</dbReference>
<dbReference type="InterPro" id="IPR015300">
    <property type="entry name" value="DNA-bd_pseudobarrel_sf"/>
</dbReference>
<dbReference type="GO" id="GO:0004674">
    <property type="term" value="F:protein serine/threonine kinase activity"/>
    <property type="evidence" value="ECO:0007669"/>
    <property type="project" value="UniProtKB-EC"/>
</dbReference>
<comment type="subcellular location">
    <subcellularLocation>
        <location evidence="1">Nucleus</location>
    </subcellularLocation>
</comment>
<dbReference type="SMART" id="SM01019">
    <property type="entry name" value="B3"/>
    <property type="match status" value="1"/>
</dbReference>
<dbReference type="InterPro" id="IPR014009">
    <property type="entry name" value="PIK_FAT"/>
</dbReference>
<keyword evidence="7" id="KW-0805">Transcription regulation</keyword>
<keyword evidence="11" id="KW-0539">Nucleus</keyword>
<evidence type="ECO:0000256" key="4">
    <source>
        <dbReference type="ARBA" id="ARBA00022741"/>
    </source>
</evidence>
<dbReference type="GO" id="GO:0003677">
    <property type="term" value="F:DNA binding"/>
    <property type="evidence" value="ECO:0007669"/>
    <property type="project" value="UniProtKB-KW"/>
</dbReference>
<dbReference type="InterPro" id="IPR000403">
    <property type="entry name" value="PI3/4_kinase_cat_dom"/>
</dbReference>
<dbReference type="InterPro" id="IPR003152">
    <property type="entry name" value="FATC_dom"/>
</dbReference>
<keyword evidence="6" id="KW-0067">ATP-binding</keyword>
<dbReference type="Pfam" id="PF15785">
    <property type="entry name" value="SMG1"/>
    <property type="match status" value="1"/>
</dbReference>
<dbReference type="Gene3D" id="3.30.1010.10">
    <property type="entry name" value="Phosphatidylinositol 3-kinase Catalytic Subunit, Chain A, domain 4"/>
    <property type="match status" value="1"/>
</dbReference>
<feature type="domain" description="FAT" evidence="16">
    <location>
        <begin position="1528"/>
        <end position="2152"/>
    </location>
</feature>
<dbReference type="FunFam" id="3.30.1010.10:FF:000029">
    <property type="entry name" value="Serine/threonine-protein kinase SMG1"/>
    <property type="match status" value="1"/>
</dbReference>
<sequence length="3914" mass="439254">MWFKTLGHVNSCFCNNIFCIIKQIQYFFDSNSTMTGAERYPDFFKVFLQEQHLERILIPNAFVKLERLQGKIPEDVLLRNSSERVWHVKTRFFGDRLYFDEGWKIFHEENCLRNVDFLIFRYDGVNEFRVKILERSTQCEKTLVKMEEEEGNEEEKAATQEVEETSEEEIFVDPVGYTSQSYRKTCRRDTASNSYPQTEDPFKEDEFDPETCIQPENNFFEAKLYRSRPNELHIPGIAIQDFSLSFPEKITLKCCQHCQRKDIQRNKLQDYHLNLAQETPIRKRYLEVTGKVCRRRPSSKNISGARYRLETLVPSILVGIGEEIFDVVDDGDIERAARAPSNLFTEFEVFLRDLEEIPARARVRVGLQLLVPLHVLDLHLVVRHLMQGIHQHQQHQHLAALVSAALPKDDSDEDPSPRLAAIHSLHRAILHPHNSLLLSHSATFLAQAFSQLLSDKCYEVRQAAVTAYGALCAVAASIPVASNGRQNLLLVVDRFIGWALPSLSTAVAVDGTKELALEGLREFLNVGGTDRYALPILKACQVLLEDERTSLALLHRLIGVITLISLKFVRCFQPHFPDIVDLLLGWALMPDLAQSDRRVILDSFLQFQKHWVGSLPMSLRLLTKFLGDMEVLLHDGTPGTPQQFRRLLALLSCFSTILQSTASGLLEMNLLEQICEPLSALLPRLLRCLSMIGQKFGWSEWIEDSWKCLTLLAEILQERFSSFYPLAVDILFQSLEFGVTVQRPGLKKISSFQVHGVLKTNLQLLSLQKLGLLPLSVKKLLKFDASVSQLRLHPNHLVTGSSAATYVFLLQHANKEVVDEAVTSLIEELELLKSLIGNNNGHSYEFNRIVDTKTFSEAELLALIKFDLKVLLACVCMGGDNSLIGQKDIASLYLRRLEKLELFITKQMNPFELPIQNFMELQITVVKTLERLNSVEFLIKCSVREQNCEKTLVEFPTEKEDRDDQFSNERLAVITEHLEKYSKLVVKAFHISSPLAIKLIVLDWGQKFCESVMAVNKISSISGFSYEACEYASVIMNLVFSLLGGTFEREQEVRSHVAITLEMFMQAKLLHPVCFYPLAEVILEKLGDPTIEIRDAYVRLLAHILPTTIYSCGLYDYGRFRSVDPVLGNNSKLHWKQLFALKQLPLQLHSQHLVSILSYISQRWKVPLSSWIQRLIHSCRSSKDAILSLPEETGIFGANSPWLDIRVDEDILEKICSVNNLAGAWWAVQEAARYCIATRLRTNLGGPTQTFAALERMLLDIAHLLQLDNEQSDGNLSMIGSSGAHLLPMRLLLDFVEALKKNVYNAYEGSVILPPATRQSTLFFRANKKVCEDWFSRICEPMMNAGLAVHCNDAVIQYCTLRLQELKNLSVSTLKEKSRTQVTDNLHNIRGRYRGDVLKVLRDVSLALCKSSDPESLIGLQKWVSITFSLLGDENQSFSEGGTVGSLSWISGLIYQARGEYENAAAHFTHLLQTEESLSSLGSDGIQFVIARIIESYTAVSDWRSLETWLLELQQLRAKHTGRSYSGALTMAGNEVNAIHALARFDEGDYQAAWSSLDLTPKSNSELTLDPKIALQRSEQMLLQSLLFQKEEKSDKVLRDLQKARSMLEEPLSVLPLDGLAEATPLAIQLHCIFLVEDNCKLKTNHEKAKQLPSILNSLESLPSSISKIRQDCNPWLKVLRVYKTISPSSPVTLKFCINLHNLARKQNNLLLANRLNNYIKDHVFACPEERHRNLLVLNLQYESILLQYAENKFEDAFTNLWSFLHPCMVSPKPSIISDVKERILKAKACLKLSDWLRRDYSDWSPEGVVLKMAADFDLAESSPHGKDGSKENLSCKSNLGSIIEEIVGTTTKLSSSICPTMGKSWISYASWCFKQATDSLHVQSETILHSCSFSSMLVPEILPDRFKLTEDEVQRIKSLVLCLFQDNIDMKGFTDEQEEQSSWLDSAELSISESPLQKLVWNIVNVIETAAGASGAENSGGECLSDMVSSQLRICLLSTNFGLKESDISFALDNFVDIWWSLRRRRVSLFGHAAHGYIQYLSYSSSRICHSQVPGSEYETLKQKAGSYTLKATLYILHILLNYGVELKDTLESALLVVPLLPWQEVTPQLFARISSHPEQVIRKQLEGLLTMLAKQSPYSIVYPILVDVNAYEEKPSEELHHVLSCLRELYPRLVQDVQLMINELGNVTVLWEELWLSTLQDLHTDVMRRINLLKEEAARIAENVTLSQNEKNKINSARYSAMMAPIVVALERRLASTSRKPETPHEAWFQEEYKDQLKSALVSFKIPPVSSAAIGDVWRPFDSIAASLASYQRKSSVSLGEVAPHLALLSSSDVPMPGLEKQMQVPDSDKATDHQGVVTIASFHEQVTILPTKTKPKKLGILGSDGHKYTYLLKGREDLRLDARIMQLLQAINGFLHSSSSACSNSLTIRYYSVTPISDWPHEVKCKVLLDLMKEVPRHLLYQELWCASEGYKAFSSKLKRYTGSVAAMSMVGHVLGLGDRHLDNILIDFCNGDIVHIDYNVCFDKGQRLKIPEIVPFRLTQIIEAALGLTGIEGSFRSNCEKVIGVLRKNKDVLLMLLEVFVWDPLVEWTRGDFHDEAAIGGEERKGMELAVSLSLFASRVQEIRVPLQEHHDQLLTSLPAVESALERFGDVLNKYELASSLYCRADQERSSLILHETSAKSIVAEATSNSEKIRASFEIQAREFAQAKAMVAEKAQEAMTWAEQHGRILDALRCNLIPEINASFKLNNMETVISLTSAVIAAGVPLTVVPEPTQAQCHDIDREVSQFIVELGDGLTSATASLQAYSLALQRILPLNYLSTSAVHNWAQVLQLSINALSSDMLSLARRQASELIAKFHVDNSDSIKFSHDDLCFRVEKYAVEIEKIEKECAEIESSIGSESESKTKDRLVSQMTEVVLPDVIRAAVSLNSEVMDAFGLISQVRGSIETALEQLMEVEMERVSLIELEQNYFVKVGLITEQQLALEEAAVKGRDHLSWEEAEELASQEEACRVQLDQLHQTWNQRDVRTSSLTKRETDIKNALISVNCQFQSLVGVEEERELHILRSKALLASLVKPFLELESIDILLSSTDGSVAMPTSKFHTLTDLINSGNSISEYVWKVGGLLDNHSFFIWKIGVIDSFLDACIHDIASSVEQNLGFDQSLNFMKKKLEIQLQKHIGHYLKERVAPSLLACLDKENEHLKQLTESSKELALDQGKKDGAVKKVLLMLEEYCNAHETARAAKSAASIMKKQVNELKEALRKTALERAMAWACGNSSNSGNTSTTNSGIPPEFHEHIKNRRQILWESREKASDIVKLCVSVLEFEASRDGYLFIPDQPYPFRSSVDAKTWQQVYLNALTRLDVTFHSYSRTEQEWKLAQCTVEAASNGLYTATNELSIASLKAKSASGDLQNTVLSMRDCAYEASVTLSAFARISRIQTALTSESGSMLEEVLAITEDIHDVYNLGKEAAGIHLSLMEGLSKANAILFPLESVLSKDVAAMADAIDRESETKKEISHIHGQAIYQSYCLRIREACQTFKPLVPSLMLAVKGLYSLLTRLARTANALEGIGESQEVKSVTTTLSRSDGGGGDAVEFDGKEGVGLSRSEDDKTDDFIGFSRLSLEDKGWISPPDSICCTDSGSDMTATEVSLPDSLNDSAGNKDLLSQGSSSRNPTGHMHTALFFQTEVEEISPFGLSQSSPVETDLNGSGSVKSINEATEHSEAIVVLGDKTAAIPANSQNPTNENIDKFDSADEPLSAKEIKNATEHREARDLNVNANTRVGRGKNGYALSVLRRVEMKIDGRDISESREIDIAEQVDYLLKQATSVDNLCNMYEGPNCVASAVLLISAFVEAELLFFTLHVDFHLPSHSEVPGSQLVSWEMNKDYHAFLPSWFKQCSVAFSSCNLHSHTD</sequence>
<dbReference type="Proteomes" id="UP000743370">
    <property type="component" value="Unassembled WGS sequence"/>
</dbReference>
<evidence type="ECO:0000313" key="18">
    <source>
        <dbReference type="EMBL" id="KAG2397849.1"/>
    </source>
</evidence>
<dbReference type="InterPro" id="IPR031559">
    <property type="entry name" value="SMG1"/>
</dbReference>
<dbReference type="Pfam" id="PF02260">
    <property type="entry name" value="FATC"/>
    <property type="match status" value="1"/>
</dbReference>
<dbReference type="PANTHER" id="PTHR11139">
    <property type="entry name" value="ATAXIA TELANGIECTASIA MUTATED ATM -RELATED"/>
    <property type="match status" value="1"/>
</dbReference>
<feature type="region of interest" description="Disordered" evidence="13">
    <location>
        <begin position="146"/>
        <end position="165"/>
    </location>
</feature>
<dbReference type="InterPro" id="IPR011009">
    <property type="entry name" value="Kinase-like_dom_sf"/>
</dbReference>
<dbReference type="InterPro" id="IPR018936">
    <property type="entry name" value="PI3/4_kinase_CS"/>
</dbReference>
<keyword evidence="9" id="KW-0866">Nonsense-mediated mRNA decay</keyword>
<evidence type="ECO:0000256" key="2">
    <source>
        <dbReference type="ARBA" id="ARBA00012513"/>
    </source>
</evidence>
<dbReference type="Gene3D" id="2.40.330.10">
    <property type="entry name" value="DNA-binding pseudobarrel domain"/>
    <property type="match status" value="1"/>
</dbReference>
<dbReference type="PROSITE" id="PS50290">
    <property type="entry name" value="PI3_4_KINASE_3"/>
    <property type="match status" value="1"/>
</dbReference>
<proteinExistence type="predicted"/>
<dbReference type="Gene3D" id="1.10.1070.11">
    <property type="entry name" value="Phosphatidylinositol 3-/4-kinase, catalytic domain"/>
    <property type="match status" value="1"/>
</dbReference>
<dbReference type="Pfam" id="PF00454">
    <property type="entry name" value="PI3_PI4_kinase"/>
    <property type="match status" value="1"/>
</dbReference>
<evidence type="ECO:0000256" key="5">
    <source>
        <dbReference type="ARBA" id="ARBA00022777"/>
    </source>
</evidence>
<organism evidence="18 19">
    <name type="scientific">Phaseolus angularis</name>
    <name type="common">Azuki bean</name>
    <name type="synonym">Vigna angularis</name>
    <dbReference type="NCBI Taxonomy" id="3914"/>
    <lineage>
        <taxon>Eukaryota</taxon>
        <taxon>Viridiplantae</taxon>
        <taxon>Streptophyta</taxon>
        <taxon>Embryophyta</taxon>
        <taxon>Tracheophyta</taxon>
        <taxon>Spermatophyta</taxon>
        <taxon>Magnoliopsida</taxon>
        <taxon>eudicotyledons</taxon>
        <taxon>Gunneridae</taxon>
        <taxon>Pentapetalae</taxon>
        <taxon>rosids</taxon>
        <taxon>fabids</taxon>
        <taxon>Fabales</taxon>
        <taxon>Fabaceae</taxon>
        <taxon>Papilionoideae</taxon>
        <taxon>50 kb inversion clade</taxon>
        <taxon>NPAAA clade</taxon>
        <taxon>indigoferoid/millettioid clade</taxon>
        <taxon>Phaseoleae</taxon>
        <taxon>Vigna</taxon>
    </lineage>
</organism>
<dbReference type="PROSITE" id="PS51190">
    <property type="entry name" value="FATC"/>
    <property type="match status" value="1"/>
</dbReference>
<dbReference type="SMART" id="SM01343">
    <property type="entry name" value="FATC"/>
    <property type="match status" value="1"/>
</dbReference>
<keyword evidence="4" id="KW-0547">Nucleotide-binding</keyword>
<comment type="caution">
    <text evidence="18">The sequence shown here is derived from an EMBL/GenBank/DDBJ whole genome shotgun (WGS) entry which is preliminary data.</text>
</comment>
<dbReference type="GO" id="GO:0000184">
    <property type="term" value="P:nuclear-transcribed mRNA catabolic process, nonsense-mediated decay"/>
    <property type="evidence" value="ECO:0007669"/>
    <property type="project" value="UniProtKB-KW"/>
</dbReference>
<dbReference type="SUPFAM" id="SSF48371">
    <property type="entry name" value="ARM repeat"/>
    <property type="match status" value="1"/>
</dbReference>
<evidence type="ECO:0000256" key="7">
    <source>
        <dbReference type="ARBA" id="ARBA00023015"/>
    </source>
</evidence>
<dbReference type="SUPFAM" id="SSF101936">
    <property type="entry name" value="DNA-binding pseudobarrel domain"/>
    <property type="match status" value="1"/>
</dbReference>
<dbReference type="GO" id="GO:0005524">
    <property type="term" value="F:ATP binding"/>
    <property type="evidence" value="ECO:0007669"/>
    <property type="project" value="UniProtKB-KW"/>
</dbReference>
<feature type="compositionally biased region" description="Polar residues" evidence="13">
    <location>
        <begin position="3641"/>
        <end position="3676"/>
    </location>
</feature>
<evidence type="ECO:0000256" key="3">
    <source>
        <dbReference type="ARBA" id="ARBA00022679"/>
    </source>
</evidence>
<dbReference type="EMBL" id="JABFOF010000005">
    <property type="protein sequence ID" value="KAG2397849.1"/>
    <property type="molecule type" value="Genomic_DNA"/>
</dbReference>
<dbReference type="SUPFAM" id="SSF56112">
    <property type="entry name" value="Protein kinase-like (PK-like)"/>
    <property type="match status" value="1"/>
</dbReference>
<keyword evidence="8" id="KW-0238">DNA-binding</keyword>
<dbReference type="Pfam" id="PF02362">
    <property type="entry name" value="B3"/>
    <property type="match status" value="1"/>
</dbReference>
<feature type="domain" description="PI3K/PI4K catalytic" evidence="14">
    <location>
        <begin position="2365"/>
        <end position="2632"/>
    </location>
</feature>
<feature type="domain" description="TF-B3" evidence="15">
    <location>
        <begin position="41"/>
        <end position="136"/>
    </location>
</feature>
<evidence type="ECO:0000256" key="12">
    <source>
        <dbReference type="SAM" id="Coils"/>
    </source>
</evidence>
<reference evidence="18 19" key="1">
    <citation type="submission" date="2020-05" db="EMBL/GenBank/DDBJ databases">
        <title>Vigna angularis (adzuki bean) Var. LongXiaoDou No. 4 denovo assembly.</title>
        <authorList>
            <person name="Xiang H."/>
        </authorList>
    </citation>
    <scope>NUCLEOTIDE SEQUENCE [LARGE SCALE GENOMIC DNA]</scope>
    <source>
        <tissue evidence="18">Leaf</tissue>
    </source>
</reference>
<dbReference type="InterPro" id="IPR050517">
    <property type="entry name" value="DDR_Repair_Kinase"/>
</dbReference>
<evidence type="ECO:0000259" key="15">
    <source>
        <dbReference type="PROSITE" id="PS50863"/>
    </source>
</evidence>
<keyword evidence="5 18" id="KW-0418">Kinase</keyword>
<feature type="coiled-coil region" evidence="12">
    <location>
        <begin position="3242"/>
        <end position="3269"/>
    </location>
</feature>
<dbReference type="InterPro" id="IPR016024">
    <property type="entry name" value="ARM-type_fold"/>
</dbReference>
<dbReference type="EC" id="2.7.11.1" evidence="2"/>
<feature type="domain" description="FATC" evidence="17">
    <location>
        <begin position="3812"/>
        <end position="3854"/>
    </location>
</feature>
<evidence type="ECO:0000256" key="10">
    <source>
        <dbReference type="ARBA" id="ARBA00023163"/>
    </source>
</evidence>
<gene>
    <name evidence="18" type="ORF">HKW66_Vig0139150</name>
</gene>
<evidence type="ECO:0000256" key="1">
    <source>
        <dbReference type="ARBA" id="ARBA00004123"/>
    </source>
</evidence>
<evidence type="ECO:0000256" key="11">
    <source>
        <dbReference type="ARBA" id="ARBA00023242"/>
    </source>
</evidence>
<feature type="region of interest" description="Disordered" evidence="13">
    <location>
        <begin position="3641"/>
        <end position="3678"/>
    </location>
</feature>
<dbReference type="InterPro" id="IPR036940">
    <property type="entry name" value="PI3/4_kinase_cat_sf"/>
</dbReference>
<dbReference type="PROSITE" id="PS50863">
    <property type="entry name" value="B3"/>
    <property type="match status" value="1"/>
</dbReference>
<evidence type="ECO:0000259" key="16">
    <source>
        <dbReference type="PROSITE" id="PS51189"/>
    </source>
</evidence>
<evidence type="ECO:0000256" key="6">
    <source>
        <dbReference type="ARBA" id="ARBA00022840"/>
    </source>
</evidence>
<dbReference type="PROSITE" id="PS51189">
    <property type="entry name" value="FAT"/>
    <property type="match status" value="1"/>
</dbReference>
<evidence type="ECO:0000256" key="9">
    <source>
        <dbReference type="ARBA" id="ARBA00023161"/>
    </source>
</evidence>
<keyword evidence="12" id="KW-0175">Coiled coil</keyword>
<evidence type="ECO:0000259" key="14">
    <source>
        <dbReference type="PROSITE" id="PS50290"/>
    </source>
</evidence>
<name>A0A8T0KF57_PHAAN</name>
<evidence type="ECO:0000313" key="19">
    <source>
        <dbReference type="Proteomes" id="UP000743370"/>
    </source>
</evidence>
<accession>A0A8T0KF57</accession>
<evidence type="ECO:0000259" key="17">
    <source>
        <dbReference type="PROSITE" id="PS51190"/>
    </source>
</evidence>
<dbReference type="InterPro" id="IPR003340">
    <property type="entry name" value="B3_DNA-bd"/>
</dbReference>
<keyword evidence="3" id="KW-0808">Transferase</keyword>
<feature type="region of interest" description="Disordered" evidence="13">
    <location>
        <begin position="3584"/>
        <end position="3609"/>
    </location>
</feature>
<protein>
    <recommendedName>
        <fullName evidence="2">non-specific serine/threonine protein kinase</fullName>
        <ecNumber evidence="2">2.7.11.1</ecNumber>
    </recommendedName>
</protein>
<evidence type="ECO:0000256" key="8">
    <source>
        <dbReference type="ARBA" id="ARBA00023125"/>
    </source>
</evidence>
<dbReference type="FunFam" id="1.10.1070.11:FF:000023">
    <property type="entry name" value="serine/threonine-protein kinase SMG1 isoform X1"/>
    <property type="match status" value="1"/>
</dbReference>
<dbReference type="PROSITE" id="PS00916">
    <property type="entry name" value="PI3_4_KINASE_2"/>
    <property type="match status" value="1"/>
</dbReference>
<dbReference type="SMART" id="SM00146">
    <property type="entry name" value="PI3Kc"/>
    <property type="match status" value="1"/>
</dbReference>
<dbReference type="CDD" id="cd10017">
    <property type="entry name" value="B3_DNA"/>
    <property type="match status" value="1"/>
</dbReference>